<dbReference type="Proteomes" id="UP000622580">
    <property type="component" value="Unassembled WGS sequence"/>
</dbReference>
<comment type="caution">
    <text evidence="3">The sequence shown here is derived from an EMBL/GenBank/DDBJ whole genome shotgun (WGS) entry which is preliminary data.</text>
</comment>
<sequence length="60" mass="6146">MVHSVPLRLWLAILASALCVGAASGAALRPAPGETSTPPTPQLLNPSQTDIIGFDPRLVG</sequence>
<accession>A0A941D3Y8</accession>
<dbReference type="AlphaFoldDB" id="A0A941D3Y8"/>
<organism evidence="3 4">
    <name type="scientific">Phenylobacterium glaciei</name>
    <dbReference type="NCBI Taxonomy" id="2803784"/>
    <lineage>
        <taxon>Bacteria</taxon>
        <taxon>Pseudomonadati</taxon>
        <taxon>Pseudomonadota</taxon>
        <taxon>Alphaproteobacteria</taxon>
        <taxon>Caulobacterales</taxon>
        <taxon>Caulobacteraceae</taxon>
        <taxon>Phenylobacterium</taxon>
    </lineage>
</organism>
<feature type="region of interest" description="Disordered" evidence="1">
    <location>
        <begin position="27"/>
        <end position="60"/>
    </location>
</feature>
<gene>
    <name evidence="3" type="ORF">JKL49_16125</name>
</gene>
<name>A0A941D3Y8_9CAUL</name>
<feature type="compositionally biased region" description="Polar residues" evidence="1">
    <location>
        <begin position="34"/>
        <end position="50"/>
    </location>
</feature>
<keyword evidence="4" id="KW-1185">Reference proteome</keyword>
<reference evidence="3" key="1">
    <citation type="submission" date="2021-04" db="EMBL/GenBank/DDBJ databases">
        <title>Draft genome assembly of strain Phenylobacterium sp. 20VBR1 using MiniION and Illumina platforms.</title>
        <authorList>
            <person name="Thomas F.A."/>
            <person name="Krishnan K.P."/>
            <person name="Sinha R.K."/>
        </authorList>
    </citation>
    <scope>NUCLEOTIDE SEQUENCE</scope>
    <source>
        <strain evidence="3">20VBR1</strain>
    </source>
</reference>
<evidence type="ECO:0000256" key="2">
    <source>
        <dbReference type="SAM" id="SignalP"/>
    </source>
</evidence>
<feature type="signal peptide" evidence="2">
    <location>
        <begin position="1"/>
        <end position="22"/>
    </location>
</feature>
<feature type="chain" id="PRO_5036875256" evidence="2">
    <location>
        <begin position="23"/>
        <end position="60"/>
    </location>
</feature>
<keyword evidence="2" id="KW-0732">Signal</keyword>
<dbReference type="RefSeq" id="WP_215341650.1">
    <property type="nucleotide sequence ID" value="NZ_JAGSGD010000001.1"/>
</dbReference>
<protein>
    <submittedName>
        <fullName evidence="3">Uncharacterized protein</fullName>
    </submittedName>
</protein>
<proteinExistence type="predicted"/>
<evidence type="ECO:0000256" key="1">
    <source>
        <dbReference type="SAM" id="MobiDB-lite"/>
    </source>
</evidence>
<evidence type="ECO:0000313" key="4">
    <source>
        <dbReference type="Proteomes" id="UP000622580"/>
    </source>
</evidence>
<evidence type="ECO:0000313" key="3">
    <source>
        <dbReference type="EMBL" id="MBR7620924.1"/>
    </source>
</evidence>
<dbReference type="EMBL" id="JAGSGD010000001">
    <property type="protein sequence ID" value="MBR7620924.1"/>
    <property type="molecule type" value="Genomic_DNA"/>
</dbReference>